<evidence type="ECO:0000313" key="6">
    <source>
        <dbReference type="EMBL" id="GBF50750.1"/>
    </source>
</evidence>
<dbReference type="SUPFAM" id="SSF53850">
    <property type="entry name" value="Periplasmic binding protein-like II"/>
    <property type="match status" value="1"/>
</dbReference>
<organism evidence="6 7">
    <name type="scientific">Leptospira ryugenii</name>
    <dbReference type="NCBI Taxonomy" id="1917863"/>
    <lineage>
        <taxon>Bacteria</taxon>
        <taxon>Pseudomonadati</taxon>
        <taxon>Spirochaetota</taxon>
        <taxon>Spirochaetia</taxon>
        <taxon>Leptospirales</taxon>
        <taxon>Leptospiraceae</taxon>
        <taxon>Leptospira</taxon>
    </lineage>
</organism>
<dbReference type="InterPro" id="IPR005119">
    <property type="entry name" value="LysR_subst-bd"/>
</dbReference>
<comment type="similarity">
    <text evidence="1">Belongs to the LysR transcriptional regulatory family.</text>
</comment>
<dbReference type="GO" id="GO:0003700">
    <property type="term" value="F:DNA-binding transcription factor activity"/>
    <property type="evidence" value="ECO:0007669"/>
    <property type="project" value="InterPro"/>
</dbReference>
<dbReference type="InterPro" id="IPR036390">
    <property type="entry name" value="WH_DNA-bd_sf"/>
</dbReference>
<dbReference type="InterPro" id="IPR036388">
    <property type="entry name" value="WH-like_DNA-bd_sf"/>
</dbReference>
<accession>A0A2P2E1J5</accession>
<name>A0A2P2E1J5_9LEPT</name>
<dbReference type="Gene3D" id="3.40.190.290">
    <property type="match status" value="1"/>
</dbReference>
<dbReference type="GO" id="GO:0006351">
    <property type="term" value="P:DNA-templated transcription"/>
    <property type="evidence" value="ECO:0007669"/>
    <property type="project" value="TreeGrafter"/>
</dbReference>
<proteinExistence type="inferred from homology"/>
<feature type="domain" description="HTH lysR-type" evidence="5">
    <location>
        <begin position="1"/>
        <end position="53"/>
    </location>
</feature>
<evidence type="ECO:0000259" key="5">
    <source>
        <dbReference type="PROSITE" id="PS50931"/>
    </source>
</evidence>
<sequence>MRVFARVAEFQSFSAAANHFHLTKGSISSTISLLEKHLNARLFERTTRIVKLTSEGRSFYDRIKDLLDDIDEVETMFQKDTGVISGKIRVDMSNPVARDVIIPRIPDFLETYPLVQIELSSSERRVDLIREGIDCVVRGGNYKDNALAERKLGIVQFANVASPKYLKKHGIPKQIEDLKTHSLVFFNTLVGVPNPGFEYYDGKEYVEYPMNGQIQVDTADAYKAACLAGLGICQTPRIGILKELEEGSLVEILPDFPAEPMQMKIVYPQRRLLAKRVRIFIDWMELILLAHFQRASANT</sequence>
<dbReference type="CDD" id="cd08472">
    <property type="entry name" value="PBP2_CrgA_like_3"/>
    <property type="match status" value="1"/>
</dbReference>
<dbReference type="Gene3D" id="1.10.10.10">
    <property type="entry name" value="Winged helix-like DNA-binding domain superfamily/Winged helix DNA-binding domain"/>
    <property type="match status" value="1"/>
</dbReference>
<dbReference type="GO" id="GO:0043565">
    <property type="term" value="F:sequence-specific DNA binding"/>
    <property type="evidence" value="ECO:0007669"/>
    <property type="project" value="TreeGrafter"/>
</dbReference>
<reference evidence="6 7" key="1">
    <citation type="submission" date="2018-02" db="EMBL/GenBank/DDBJ databases">
        <title>Novel Leptospira species isolated from soil and water in Japan.</title>
        <authorList>
            <person name="Nakao R."/>
            <person name="Masuzawa T."/>
        </authorList>
    </citation>
    <scope>NUCLEOTIDE SEQUENCE [LARGE SCALE GENOMIC DNA]</scope>
    <source>
        <strain evidence="6 7">YH101</strain>
    </source>
</reference>
<evidence type="ECO:0000313" key="7">
    <source>
        <dbReference type="Proteomes" id="UP000245133"/>
    </source>
</evidence>
<evidence type="ECO:0000256" key="2">
    <source>
        <dbReference type="ARBA" id="ARBA00023015"/>
    </source>
</evidence>
<evidence type="ECO:0000256" key="3">
    <source>
        <dbReference type="ARBA" id="ARBA00023125"/>
    </source>
</evidence>
<keyword evidence="3" id="KW-0238">DNA-binding</keyword>
<evidence type="ECO:0000256" key="4">
    <source>
        <dbReference type="ARBA" id="ARBA00023163"/>
    </source>
</evidence>
<dbReference type="InterPro" id="IPR058163">
    <property type="entry name" value="LysR-type_TF_proteobact-type"/>
</dbReference>
<dbReference type="Pfam" id="PF03466">
    <property type="entry name" value="LysR_substrate"/>
    <property type="match status" value="1"/>
</dbReference>
<keyword evidence="4" id="KW-0804">Transcription</keyword>
<protein>
    <submittedName>
        <fullName evidence="6">Transcriptional regulator</fullName>
    </submittedName>
</protein>
<dbReference type="PROSITE" id="PS50931">
    <property type="entry name" value="HTH_LYSR"/>
    <property type="match status" value="1"/>
</dbReference>
<evidence type="ECO:0000256" key="1">
    <source>
        <dbReference type="ARBA" id="ARBA00009437"/>
    </source>
</evidence>
<dbReference type="Pfam" id="PF00126">
    <property type="entry name" value="HTH_1"/>
    <property type="match status" value="1"/>
</dbReference>
<dbReference type="SUPFAM" id="SSF46785">
    <property type="entry name" value="Winged helix' DNA-binding domain"/>
    <property type="match status" value="1"/>
</dbReference>
<keyword evidence="7" id="KW-1185">Reference proteome</keyword>
<dbReference type="AlphaFoldDB" id="A0A2P2E1J5"/>
<dbReference type="PANTHER" id="PTHR30537">
    <property type="entry name" value="HTH-TYPE TRANSCRIPTIONAL REGULATOR"/>
    <property type="match status" value="1"/>
</dbReference>
<dbReference type="FunFam" id="1.10.10.10:FF:000001">
    <property type="entry name" value="LysR family transcriptional regulator"/>
    <property type="match status" value="1"/>
</dbReference>
<dbReference type="PANTHER" id="PTHR30537:SF72">
    <property type="entry name" value="LYSR FAMILY TRANSCRIPTIONAL REGULATOR"/>
    <property type="match status" value="1"/>
</dbReference>
<gene>
    <name evidence="6" type="ORF">LPTSP4_22770</name>
</gene>
<keyword evidence="2" id="KW-0805">Transcription regulation</keyword>
<comment type="caution">
    <text evidence="6">The sequence shown here is derived from an EMBL/GenBank/DDBJ whole genome shotgun (WGS) entry which is preliminary data.</text>
</comment>
<dbReference type="InterPro" id="IPR000847">
    <property type="entry name" value="LysR_HTH_N"/>
</dbReference>
<dbReference type="Proteomes" id="UP000245133">
    <property type="component" value="Unassembled WGS sequence"/>
</dbReference>
<dbReference type="EMBL" id="BFBB01000007">
    <property type="protein sequence ID" value="GBF50750.1"/>
    <property type="molecule type" value="Genomic_DNA"/>
</dbReference>